<feature type="region of interest" description="Disordered" evidence="1">
    <location>
        <begin position="55"/>
        <end position="130"/>
    </location>
</feature>
<dbReference type="AlphaFoldDB" id="A0A803NTI0"/>
<evidence type="ECO:0000256" key="1">
    <source>
        <dbReference type="SAM" id="MobiDB-lite"/>
    </source>
</evidence>
<proteinExistence type="predicted"/>
<reference evidence="2" key="1">
    <citation type="submission" date="2018-11" db="EMBL/GenBank/DDBJ databases">
        <authorList>
            <person name="Grassa J C."/>
        </authorList>
    </citation>
    <scope>NUCLEOTIDE SEQUENCE [LARGE SCALE GENOMIC DNA]</scope>
</reference>
<sequence>MTGAKTIEKFLCEQTLFNPILDIEDFRCYEAKNGPRKQKATDGFFMLPEKIGSPFHAPSTMNTPPSLVEHRRPPTLRKGTGATRNTSFSPRSCDDRISNCKKERPRKANKPSGSLVQSSKKRGKTKKVID</sequence>
<accession>A0A803NTI0</accession>
<keyword evidence="3" id="KW-1185">Reference proteome</keyword>
<evidence type="ECO:0000313" key="2">
    <source>
        <dbReference type="EnsemblPlants" id="cds.evm.model.02.1408"/>
    </source>
</evidence>
<dbReference type="EnsemblPlants" id="evm.model.02.1408">
    <property type="protein sequence ID" value="cds.evm.model.02.1408"/>
    <property type="gene ID" value="evm.TU.02.1408"/>
</dbReference>
<evidence type="ECO:0000313" key="3">
    <source>
        <dbReference type="Proteomes" id="UP000596661"/>
    </source>
</evidence>
<dbReference type="Proteomes" id="UP000596661">
    <property type="component" value="Chromosome 2"/>
</dbReference>
<dbReference type="EMBL" id="UZAU01000189">
    <property type="status" value="NOT_ANNOTATED_CDS"/>
    <property type="molecule type" value="Genomic_DNA"/>
</dbReference>
<feature type="compositionally biased region" description="Basic and acidic residues" evidence="1">
    <location>
        <begin position="92"/>
        <end position="102"/>
    </location>
</feature>
<organism evidence="2 3">
    <name type="scientific">Cannabis sativa</name>
    <name type="common">Hemp</name>
    <name type="synonym">Marijuana</name>
    <dbReference type="NCBI Taxonomy" id="3483"/>
    <lineage>
        <taxon>Eukaryota</taxon>
        <taxon>Viridiplantae</taxon>
        <taxon>Streptophyta</taxon>
        <taxon>Embryophyta</taxon>
        <taxon>Tracheophyta</taxon>
        <taxon>Spermatophyta</taxon>
        <taxon>Magnoliopsida</taxon>
        <taxon>eudicotyledons</taxon>
        <taxon>Gunneridae</taxon>
        <taxon>Pentapetalae</taxon>
        <taxon>rosids</taxon>
        <taxon>fabids</taxon>
        <taxon>Rosales</taxon>
        <taxon>Cannabaceae</taxon>
        <taxon>Cannabis</taxon>
    </lineage>
</organism>
<name>A0A803NTI0_CANSA</name>
<feature type="compositionally biased region" description="Basic residues" evidence="1">
    <location>
        <begin position="119"/>
        <end position="130"/>
    </location>
</feature>
<protein>
    <submittedName>
        <fullName evidence="2">Uncharacterized protein</fullName>
    </submittedName>
</protein>
<reference evidence="2" key="2">
    <citation type="submission" date="2021-03" db="UniProtKB">
        <authorList>
            <consortium name="EnsemblPlants"/>
        </authorList>
    </citation>
    <scope>IDENTIFICATION</scope>
</reference>
<dbReference type="Gramene" id="evm.model.02.1408">
    <property type="protein sequence ID" value="cds.evm.model.02.1408"/>
    <property type="gene ID" value="evm.TU.02.1408"/>
</dbReference>